<gene>
    <name evidence="3" type="ORF">DHL47_01135</name>
</gene>
<feature type="chain" id="PRO_5045167427" evidence="2">
    <location>
        <begin position="23"/>
        <end position="379"/>
    </location>
</feature>
<protein>
    <submittedName>
        <fullName evidence="3">ABC transporter substrate-binding protein</fullName>
    </submittedName>
</protein>
<dbReference type="PROSITE" id="PS51257">
    <property type="entry name" value="PROKAR_LIPOPROTEIN"/>
    <property type="match status" value="1"/>
</dbReference>
<dbReference type="Proteomes" id="UP001519349">
    <property type="component" value="Unassembled WGS sequence"/>
</dbReference>
<name>A0ABS5ATR9_9STRE</name>
<keyword evidence="1 2" id="KW-0732">Signal</keyword>
<dbReference type="Pfam" id="PF13343">
    <property type="entry name" value="SBP_bac_6"/>
    <property type="match status" value="1"/>
</dbReference>
<dbReference type="SUPFAM" id="SSF53850">
    <property type="entry name" value="Periplasmic binding protein-like II"/>
    <property type="match status" value="1"/>
</dbReference>
<keyword evidence="4" id="KW-1185">Reference proteome</keyword>
<proteinExistence type="predicted"/>
<dbReference type="PANTHER" id="PTHR30006">
    <property type="entry name" value="THIAMINE-BINDING PERIPLASMIC PROTEIN-RELATED"/>
    <property type="match status" value="1"/>
</dbReference>
<evidence type="ECO:0000313" key="3">
    <source>
        <dbReference type="EMBL" id="MBP2619958.1"/>
    </source>
</evidence>
<evidence type="ECO:0000313" key="4">
    <source>
        <dbReference type="Proteomes" id="UP001519349"/>
    </source>
</evidence>
<evidence type="ECO:0000256" key="2">
    <source>
        <dbReference type="SAM" id="SignalP"/>
    </source>
</evidence>
<sequence length="379" mass="42067">MKFTKKTMAASLLALTAVTVLAACSTAKKDDKAASDKGVAVETKSLDTLYQEALKEGGTVVYYAGGDTAEQNDDTKAAFEKKFPGMKLEVVTDYSKVHDGRLEYQMATDNVVADVVQLQTLNDFTYWKKQGKLLEYKPAAWDKIYKDFKDPDGAWVGGYVLAFGNVVNSKALGSIPEPKTGQDLLNPELKGKMISTYPNDDDAVLFWYKQMIDKHGWGWMENLMKQDPKFVRGTQEPGDKVAAGDYAVTLGTAGLLDASAESHLAIPEKDGFVAWAQRMAILKDAKHPAGAKLFENWLLDKETQENNIFQWSVRTDVTPAGVKPIWEYKNANMKEFVDFMEDRAEVERFKAQIRLFVGDVQGASSAGERGLTPTTRQPQ</sequence>
<dbReference type="RefSeq" id="WP_209550613.1">
    <property type="nucleotide sequence ID" value="NZ_QFAY01000002.1"/>
</dbReference>
<organism evidence="3 4">
    <name type="scientific">Streptococcus panodentis</name>
    <dbReference type="NCBI Taxonomy" id="1581472"/>
    <lineage>
        <taxon>Bacteria</taxon>
        <taxon>Bacillati</taxon>
        <taxon>Bacillota</taxon>
        <taxon>Bacilli</taxon>
        <taxon>Lactobacillales</taxon>
        <taxon>Streptococcaceae</taxon>
        <taxon>Streptococcus</taxon>
    </lineage>
</organism>
<dbReference type="Gene3D" id="3.40.190.10">
    <property type="entry name" value="Periplasmic binding protein-like II"/>
    <property type="match status" value="2"/>
</dbReference>
<feature type="signal peptide" evidence="2">
    <location>
        <begin position="1"/>
        <end position="22"/>
    </location>
</feature>
<reference evidence="3 4" key="1">
    <citation type="submission" date="2018-05" db="EMBL/GenBank/DDBJ databases">
        <title>Draft genome sequence of Streptococcus panodentis CCUG 70867T.</title>
        <authorList>
            <person name="Salva-Serra F."/>
            <person name="Mendez V."/>
            <person name="Jaen-Luchoro D."/>
            <person name="Gonzales-Siles L."/>
            <person name="Karlsson R."/>
            <person name="Engstrom-Jakobsson H."/>
            <person name="Busquets A."/>
            <person name="Gomila M."/>
            <person name="Pineiro-Iglesias B."/>
            <person name="Bennasar-Figueras A."/>
            <person name="Seeger M."/>
            <person name="Moore E."/>
        </authorList>
    </citation>
    <scope>NUCLEOTIDE SEQUENCE [LARGE SCALE GENOMIC DNA]</scope>
    <source>
        <strain evidence="3 4">CCUG 70867</strain>
    </source>
</reference>
<dbReference type="EMBL" id="QFAY01000002">
    <property type="protein sequence ID" value="MBP2619958.1"/>
    <property type="molecule type" value="Genomic_DNA"/>
</dbReference>
<accession>A0ABS5ATR9</accession>
<comment type="caution">
    <text evidence="3">The sequence shown here is derived from an EMBL/GenBank/DDBJ whole genome shotgun (WGS) entry which is preliminary data.</text>
</comment>
<evidence type="ECO:0000256" key="1">
    <source>
        <dbReference type="ARBA" id="ARBA00022729"/>
    </source>
</evidence>
<dbReference type="PANTHER" id="PTHR30006:SF2">
    <property type="entry name" value="ABC TRANSPORTER SUBSTRATE-BINDING PROTEIN"/>
    <property type="match status" value="1"/>
</dbReference>